<evidence type="ECO:0000313" key="2">
    <source>
        <dbReference type="EMBL" id="GHO85594.1"/>
    </source>
</evidence>
<keyword evidence="1" id="KW-1133">Transmembrane helix</keyword>
<sequence length="86" mass="10202">MHLPNEAYQLAEKYELGEPIRVYRTMKRPQFKRFGWAMGITYLFFIIVVLTHTPSPFHFTQETIFAYSIAASIMFGVALLFLFHFY</sequence>
<keyword evidence="1" id="KW-0812">Transmembrane</keyword>
<name>A0ABQ3VIS7_9CHLR</name>
<keyword evidence="1" id="KW-0472">Membrane</keyword>
<keyword evidence="3" id="KW-1185">Reference proteome</keyword>
<dbReference type="EMBL" id="BNJJ01000009">
    <property type="protein sequence ID" value="GHO85594.1"/>
    <property type="molecule type" value="Genomic_DNA"/>
</dbReference>
<proteinExistence type="predicted"/>
<reference evidence="2 3" key="1">
    <citation type="journal article" date="2021" name="Int. J. Syst. Evol. Microbiol.">
        <title>Reticulibacter mediterranei gen. nov., sp. nov., within the new family Reticulibacteraceae fam. nov., and Ktedonospora formicarum gen. nov., sp. nov., Ktedonobacter robiniae sp. nov., Dictyobacter formicarum sp. nov. and Dictyobacter arantiisoli sp. nov., belonging to the class Ktedonobacteria.</title>
        <authorList>
            <person name="Yabe S."/>
            <person name="Zheng Y."/>
            <person name="Wang C.M."/>
            <person name="Sakai Y."/>
            <person name="Abe K."/>
            <person name="Yokota A."/>
            <person name="Donadio S."/>
            <person name="Cavaletti L."/>
            <person name="Monciardini P."/>
        </authorList>
    </citation>
    <scope>NUCLEOTIDE SEQUENCE [LARGE SCALE GENOMIC DNA]</scope>
    <source>
        <strain evidence="2 3">SOSP1-9</strain>
    </source>
</reference>
<evidence type="ECO:0000313" key="3">
    <source>
        <dbReference type="Proteomes" id="UP000635565"/>
    </source>
</evidence>
<gene>
    <name evidence="2" type="ORF">KSZ_36000</name>
</gene>
<organism evidence="2 3">
    <name type="scientific">Dictyobacter formicarum</name>
    <dbReference type="NCBI Taxonomy" id="2778368"/>
    <lineage>
        <taxon>Bacteria</taxon>
        <taxon>Bacillati</taxon>
        <taxon>Chloroflexota</taxon>
        <taxon>Ktedonobacteria</taxon>
        <taxon>Ktedonobacterales</taxon>
        <taxon>Dictyobacteraceae</taxon>
        <taxon>Dictyobacter</taxon>
    </lineage>
</organism>
<comment type="caution">
    <text evidence="2">The sequence shown here is derived from an EMBL/GenBank/DDBJ whole genome shotgun (WGS) entry which is preliminary data.</text>
</comment>
<dbReference type="Proteomes" id="UP000635565">
    <property type="component" value="Unassembled WGS sequence"/>
</dbReference>
<feature type="transmembrane region" description="Helical" evidence="1">
    <location>
        <begin position="64"/>
        <end position="85"/>
    </location>
</feature>
<evidence type="ECO:0000256" key="1">
    <source>
        <dbReference type="SAM" id="Phobius"/>
    </source>
</evidence>
<protein>
    <submittedName>
        <fullName evidence="2">Uncharacterized protein</fullName>
    </submittedName>
</protein>
<accession>A0ABQ3VIS7</accession>
<feature type="transmembrane region" description="Helical" evidence="1">
    <location>
        <begin position="34"/>
        <end position="52"/>
    </location>
</feature>